<organism evidence="3 4">
    <name type="scientific">Dreissena polymorpha</name>
    <name type="common">Zebra mussel</name>
    <name type="synonym">Mytilus polymorpha</name>
    <dbReference type="NCBI Taxonomy" id="45954"/>
    <lineage>
        <taxon>Eukaryota</taxon>
        <taxon>Metazoa</taxon>
        <taxon>Spiralia</taxon>
        <taxon>Lophotrochozoa</taxon>
        <taxon>Mollusca</taxon>
        <taxon>Bivalvia</taxon>
        <taxon>Autobranchia</taxon>
        <taxon>Heteroconchia</taxon>
        <taxon>Euheterodonta</taxon>
        <taxon>Imparidentia</taxon>
        <taxon>Neoheterodontei</taxon>
        <taxon>Myida</taxon>
        <taxon>Dreissenoidea</taxon>
        <taxon>Dreissenidae</taxon>
        <taxon>Dreissena</taxon>
    </lineage>
</organism>
<evidence type="ECO:0000256" key="1">
    <source>
        <dbReference type="RuleBase" id="RU363044"/>
    </source>
</evidence>
<feature type="domain" description="DNA helicase Pif1-like DEAD-box helicase" evidence="2">
    <location>
        <begin position="8"/>
        <end position="110"/>
    </location>
</feature>
<keyword evidence="1" id="KW-0233">DNA recombination</keyword>
<dbReference type="GO" id="GO:0043139">
    <property type="term" value="F:5'-3' DNA helicase activity"/>
    <property type="evidence" value="ECO:0007669"/>
    <property type="project" value="UniProtKB-EC"/>
</dbReference>
<dbReference type="GO" id="GO:0000723">
    <property type="term" value="P:telomere maintenance"/>
    <property type="evidence" value="ECO:0007669"/>
    <property type="project" value="InterPro"/>
</dbReference>
<keyword evidence="1" id="KW-0547">Nucleotide-binding</keyword>
<reference evidence="3" key="2">
    <citation type="submission" date="2020-11" db="EMBL/GenBank/DDBJ databases">
        <authorList>
            <person name="McCartney M.A."/>
            <person name="Auch B."/>
            <person name="Kono T."/>
            <person name="Mallez S."/>
            <person name="Becker A."/>
            <person name="Gohl D.M."/>
            <person name="Silverstein K.A.T."/>
            <person name="Koren S."/>
            <person name="Bechman K.B."/>
            <person name="Herman A."/>
            <person name="Abrahante J.E."/>
            <person name="Garbe J."/>
        </authorList>
    </citation>
    <scope>NUCLEOTIDE SEQUENCE</scope>
    <source>
        <strain evidence="3">Duluth1</strain>
        <tissue evidence="3">Whole animal</tissue>
    </source>
</reference>
<comment type="similarity">
    <text evidence="1">Belongs to the helicase family.</text>
</comment>
<dbReference type="GO" id="GO:0005524">
    <property type="term" value="F:ATP binding"/>
    <property type="evidence" value="ECO:0007669"/>
    <property type="project" value="UniProtKB-KW"/>
</dbReference>
<dbReference type="Pfam" id="PF05970">
    <property type="entry name" value="PIF1"/>
    <property type="match status" value="1"/>
</dbReference>
<dbReference type="GO" id="GO:0006281">
    <property type="term" value="P:DNA repair"/>
    <property type="evidence" value="ECO:0007669"/>
    <property type="project" value="UniProtKB-KW"/>
</dbReference>
<accession>A0A9D4BQJ3</accession>
<name>A0A9D4BQJ3_DREPO</name>
<dbReference type="InterPro" id="IPR027417">
    <property type="entry name" value="P-loop_NTPase"/>
</dbReference>
<dbReference type="Proteomes" id="UP000828390">
    <property type="component" value="Unassembled WGS sequence"/>
</dbReference>
<gene>
    <name evidence="3" type="ORF">DPMN_072528</name>
</gene>
<keyword evidence="1" id="KW-0378">Hydrolase</keyword>
<dbReference type="AlphaFoldDB" id="A0A9D4BQJ3"/>
<comment type="cofactor">
    <cofactor evidence="1">
        <name>Mg(2+)</name>
        <dbReference type="ChEBI" id="CHEBI:18420"/>
    </cofactor>
</comment>
<dbReference type="GO" id="GO:0016787">
    <property type="term" value="F:hydrolase activity"/>
    <property type="evidence" value="ECO:0007669"/>
    <property type="project" value="UniProtKB-KW"/>
</dbReference>
<protein>
    <recommendedName>
        <fullName evidence="1">ATP-dependent DNA helicase</fullName>
        <ecNumber evidence="1">5.6.2.3</ecNumber>
    </recommendedName>
</protein>
<keyword evidence="1" id="KW-0227">DNA damage</keyword>
<dbReference type="GO" id="GO:0006310">
    <property type="term" value="P:DNA recombination"/>
    <property type="evidence" value="ECO:0007669"/>
    <property type="project" value="UniProtKB-KW"/>
</dbReference>
<evidence type="ECO:0000313" key="3">
    <source>
        <dbReference type="EMBL" id="KAH3712771.1"/>
    </source>
</evidence>
<dbReference type="EMBL" id="JAIWYP010000014">
    <property type="protein sequence ID" value="KAH3712771.1"/>
    <property type="molecule type" value="Genomic_DNA"/>
</dbReference>
<dbReference type="InterPro" id="IPR010285">
    <property type="entry name" value="DNA_helicase_pif1-like_DEAD"/>
</dbReference>
<dbReference type="Gene3D" id="3.40.50.300">
    <property type="entry name" value="P-loop containing nucleotide triphosphate hydrolases"/>
    <property type="match status" value="1"/>
</dbReference>
<proteinExistence type="inferred from homology"/>
<keyword evidence="4" id="KW-1185">Reference proteome</keyword>
<dbReference type="EC" id="5.6.2.3" evidence="1"/>
<evidence type="ECO:0000259" key="2">
    <source>
        <dbReference type="Pfam" id="PF05970"/>
    </source>
</evidence>
<keyword evidence="1" id="KW-0234">DNA repair</keyword>
<comment type="catalytic activity">
    <reaction evidence="1">
        <text>ATP + H2O = ADP + phosphate + H(+)</text>
        <dbReference type="Rhea" id="RHEA:13065"/>
        <dbReference type="ChEBI" id="CHEBI:15377"/>
        <dbReference type="ChEBI" id="CHEBI:15378"/>
        <dbReference type="ChEBI" id="CHEBI:30616"/>
        <dbReference type="ChEBI" id="CHEBI:43474"/>
        <dbReference type="ChEBI" id="CHEBI:456216"/>
        <dbReference type="EC" id="5.6.2.3"/>
    </reaction>
</comment>
<reference evidence="3" key="1">
    <citation type="journal article" date="2019" name="bioRxiv">
        <title>The Genome of the Zebra Mussel, Dreissena polymorpha: A Resource for Invasive Species Research.</title>
        <authorList>
            <person name="McCartney M.A."/>
            <person name="Auch B."/>
            <person name="Kono T."/>
            <person name="Mallez S."/>
            <person name="Zhang Y."/>
            <person name="Obille A."/>
            <person name="Becker A."/>
            <person name="Abrahante J.E."/>
            <person name="Garbe J."/>
            <person name="Badalamenti J.P."/>
            <person name="Herman A."/>
            <person name="Mangelson H."/>
            <person name="Liachko I."/>
            <person name="Sullivan S."/>
            <person name="Sone E.D."/>
            <person name="Koren S."/>
            <person name="Silverstein K.A.T."/>
            <person name="Beckman K.B."/>
            <person name="Gohl D.M."/>
        </authorList>
    </citation>
    <scope>NUCLEOTIDE SEQUENCE</scope>
    <source>
        <strain evidence="3">Duluth1</strain>
        <tissue evidence="3">Whole animal</tissue>
    </source>
</reference>
<comment type="caution">
    <text evidence="3">The sequence shown here is derived from an EMBL/GenBank/DDBJ whole genome shotgun (WGS) entry which is preliminary data.</text>
</comment>
<keyword evidence="1" id="KW-0347">Helicase</keyword>
<evidence type="ECO:0000313" key="4">
    <source>
        <dbReference type="Proteomes" id="UP000828390"/>
    </source>
</evidence>
<sequence length="111" mass="12377">MSTPDGSRGETLQSNLKNVKALLVDERSLIRCTTLGWTEFHCKLGIKNMTADWGGLPVVVFFGDDVQLPPVLDSPVYHFNGKIPAAMHGALVWQQFSEVVHLETIVRQNEE</sequence>
<keyword evidence="1" id="KW-0067">ATP-binding</keyword>